<dbReference type="AlphaFoldDB" id="A0A1A8FX20"/>
<protein>
    <submittedName>
        <fullName evidence="1">Uncharacterized protein</fullName>
    </submittedName>
</protein>
<accession>A0A1A8FX20</accession>
<organism evidence="1">
    <name type="scientific">Nothobranchius korthausae</name>
    <dbReference type="NCBI Taxonomy" id="1143690"/>
    <lineage>
        <taxon>Eukaryota</taxon>
        <taxon>Metazoa</taxon>
        <taxon>Chordata</taxon>
        <taxon>Craniata</taxon>
        <taxon>Vertebrata</taxon>
        <taxon>Euteleostomi</taxon>
        <taxon>Actinopterygii</taxon>
        <taxon>Neopterygii</taxon>
        <taxon>Teleostei</taxon>
        <taxon>Neoteleostei</taxon>
        <taxon>Acanthomorphata</taxon>
        <taxon>Ovalentaria</taxon>
        <taxon>Atherinomorphae</taxon>
        <taxon>Cyprinodontiformes</taxon>
        <taxon>Nothobranchiidae</taxon>
        <taxon>Nothobranchius</taxon>
    </lineage>
</organism>
<gene>
    <name evidence="1" type="primary">Nfu_g_1_003456</name>
</gene>
<feature type="non-terminal residue" evidence="1">
    <location>
        <position position="36"/>
    </location>
</feature>
<proteinExistence type="predicted"/>
<evidence type="ECO:0000313" key="1">
    <source>
        <dbReference type="EMBL" id="SBQ63965.1"/>
    </source>
</evidence>
<reference evidence="1" key="1">
    <citation type="submission" date="2016-05" db="EMBL/GenBank/DDBJ databases">
        <authorList>
            <person name="Lavstsen T."/>
            <person name="Jespersen J.S."/>
        </authorList>
    </citation>
    <scope>NUCLEOTIDE SEQUENCE</scope>
    <source>
        <tissue evidence="1">Brain</tissue>
    </source>
</reference>
<feature type="non-terminal residue" evidence="1">
    <location>
        <position position="1"/>
    </location>
</feature>
<reference evidence="1" key="2">
    <citation type="submission" date="2016-06" db="EMBL/GenBank/DDBJ databases">
        <title>The genome of a short-lived fish provides insights into sex chromosome evolution and the genetic control of aging.</title>
        <authorList>
            <person name="Reichwald K."/>
            <person name="Felder M."/>
            <person name="Petzold A."/>
            <person name="Koch P."/>
            <person name="Groth M."/>
            <person name="Platzer M."/>
        </authorList>
    </citation>
    <scope>NUCLEOTIDE SEQUENCE</scope>
    <source>
        <tissue evidence="1">Brain</tissue>
    </source>
</reference>
<dbReference type="EMBL" id="HAEB01017438">
    <property type="protein sequence ID" value="SBQ63965.1"/>
    <property type="molecule type" value="Transcribed_RNA"/>
</dbReference>
<name>A0A1A8FX20_9TELE</name>
<sequence>VVQALEWEEFQACPAGWTHARRTVSPLGNAAGSHWW</sequence>